<evidence type="ECO:0000313" key="2">
    <source>
        <dbReference type="Proteomes" id="UP000237968"/>
    </source>
</evidence>
<accession>A0A2S9XEI1</accession>
<dbReference type="AlphaFoldDB" id="A0A2S9XEI1"/>
<sequence length="152" mass="16606">MHWQAVPGLLHIVVHTEESPSDEDWDKYLADVVEHAAGCKGVLVYTRRAGPSAQQRARSNAAFESFGSDSLVAIMTGSRLTLGIVTAVSWVVGGNIKAFSTHDFEGAAAHLGLDPTERIRARIVLKQLARSAGLDIDAFADESGRFRRRYEQ</sequence>
<protein>
    <submittedName>
        <fullName evidence="1">Uncharacterized protein</fullName>
    </submittedName>
</protein>
<proteinExistence type="predicted"/>
<name>A0A2S9XEI1_9BACT</name>
<dbReference type="Proteomes" id="UP000237968">
    <property type="component" value="Unassembled WGS sequence"/>
</dbReference>
<comment type="caution">
    <text evidence="1">The sequence shown here is derived from an EMBL/GenBank/DDBJ whole genome shotgun (WGS) entry which is preliminary data.</text>
</comment>
<dbReference type="EMBL" id="PVNK01000249">
    <property type="protein sequence ID" value="PRP91263.1"/>
    <property type="molecule type" value="Genomic_DNA"/>
</dbReference>
<organism evidence="1 2">
    <name type="scientific">Enhygromyxa salina</name>
    <dbReference type="NCBI Taxonomy" id="215803"/>
    <lineage>
        <taxon>Bacteria</taxon>
        <taxon>Pseudomonadati</taxon>
        <taxon>Myxococcota</taxon>
        <taxon>Polyangia</taxon>
        <taxon>Nannocystales</taxon>
        <taxon>Nannocystaceae</taxon>
        <taxon>Enhygromyxa</taxon>
    </lineage>
</organism>
<evidence type="ECO:0000313" key="1">
    <source>
        <dbReference type="EMBL" id="PRP91263.1"/>
    </source>
</evidence>
<keyword evidence="2" id="KW-1185">Reference proteome</keyword>
<gene>
    <name evidence="1" type="ORF">ENSA5_56760</name>
</gene>
<reference evidence="1 2" key="1">
    <citation type="submission" date="2018-03" db="EMBL/GenBank/DDBJ databases">
        <title>Draft Genome Sequences of the Obligatory Marine Myxobacteria Enhygromyxa salina SWB005.</title>
        <authorList>
            <person name="Poehlein A."/>
            <person name="Moghaddam J.A."/>
            <person name="Harms H."/>
            <person name="Alanjari M."/>
            <person name="Koenig G.M."/>
            <person name="Daniel R."/>
            <person name="Schaeberle T.F."/>
        </authorList>
    </citation>
    <scope>NUCLEOTIDE SEQUENCE [LARGE SCALE GENOMIC DNA]</scope>
    <source>
        <strain evidence="1 2">SWB005</strain>
    </source>
</reference>